<name>A0ABD3HAS4_9MARC</name>
<comment type="caution">
    <text evidence="1">The sequence shown here is derived from an EMBL/GenBank/DDBJ whole genome shotgun (WGS) entry which is preliminary data.</text>
</comment>
<evidence type="ECO:0000313" key="2">
    <source>
        <dbReference type="Proteomes" id="UP001633002"/>
    </source>
</evidence>
<dbReference type="Proteomes" id="UP001633002">
    <property type="component" value="Unassembled WGS sequence"/>
</dbReference>
<proteinExistence type="predicted"/>
<keyword evidence="2" id="KW-1185">Reference proteome</keyword>
<reference evidence="1 2" key="1">
    <citation type="submission" date="2024-09" db="EMBL/GenBank/DDBJ databases">
        <title>Chromosome-scale assembly of Riccia sorocarpa.</title>
        <authorList>
            <person name="Paukszto L."/>
        </authorList>
    </citation>
    <scope>NUCLEOTIDE SEQUENCE [LARGE SCALE GENOMIC DNA]</scope>
    <source>
        <strain evidence="1">LP-2024</strain>
        <tissue evidence="1">Aerial parts of the thallus</tissue>
    </source>
</reference>
<protein>
    <submittedName>
        <fullName evidence="1">Uncharacterized protein</fullName>
    </submittedName>
</protein>
<dbReference type="AlphaFoldDB" id="A0ABD3HAS4"/>
<gene>
    <name evidence="1" type="ORF">R1sor_014006</name>
</gene>
<dbReference type="EMBL" id="JBJQOH010000004">
    <property type="protein sequence ID" value="KAL3687697.1"/>
    <property type="molecule type" value="Genomic_DNA"/>
</dbReference>
<organism evidence="1 2">
    <name type="scientific">Riccia sorocarpa</name>
    <dbReference type="NCBI Taxonomy" id="122646"/>
    <lineage>
        <taxon>Eukaryota</taxon>
        <taxon>Viridiplantae</taxon>
        <taxon>Streptophyta</taxon>
        <taxon>Embryophyta</taxon>
        <taxon>Marchantiophyta</taxon>
        <taxon>Marchantiopsida</taxon>
        <taxon>Marchantiidae</taxon>
        <taxon>Marchantiales</taxon>
        <taxon>Ricciaceae</taxon>
        <taxon>Riccia</taxon>
    </lineage>
</organism>
<sequence length="230" mass="25695">MEDVVHRPAQDGDEGAQLCRVDGPEVSRAPSEGGGCAPGIEAIYEDADVVYHGLELNLNPVVSRCNDESTGEDDGLKFADIDWRIENIRRNKALNGDSVRSKKTFLEKQGFKRRLCSVQEAKRSRRICVAFPRIKYATKLDTFLLHYLCTLVMLSKFNNTGSLETALAVCEAQLEDVGCFNQVAQWPIPSAERCCTKPVQKLYGDTKLTGPEYLHSGLTSKSKIMFLYIR</sequence>
<evidence type="ECO:0000313" key="1">
    <source>
        <dbReference type="EMBL" id="KAL3687697.1"/>
    </source>
</evidence>
<accession>A0ABD3HAS4</accession>